<dbReference type="Gene3D" id="3.90.1140.10">
    <property type="entry name" value="Cyclic phosphodiesterase"/>
    <property type="match status" value="1"/>
</dbReference>
<dbReference type="PANTHER" id="PTHR35561">
    <property type="entry name" value="RNA 2',3'-CYCLIC PHOSPHODIESTERASE"/>
    <property type="match status" value="1"/>
</dbReference>
<name>A0A261QUD7_9BORD</name>
<comment type="caution">
    <text evidence="3">The sequence shown here is derived from an EMBL/GenBank/DDBJ whole genome shotgun (WGS) entry which is preliminary data.</text>
</comment>
<dbReference type="EMBL" id="NEVK01000008">
    <property type="protein sequence ID" value="OZI16321.1"/>
    <property type="molecule type" value="Genomic_DNA"/>
</dbReference>
<comment type="function">
    <text evidence="2">Hydrolyzes RNA 2',3'-cyclic phosphodiester to an RNA 2'-phosphomonoester.</text>
</comment>
<dbReference type="RefSeq" id="WP_094797448.1">
    <property type="nucleotide sequence ID" value="NZ_NEVK01000008.1"/>
</dbReference>
<dbReference type="GO" id="GO:0016874">
    <property type="term" value="F:ligase activity"/>
    <property type="evidence" value="ECO:0007669"/>
    <property type="project" value="UniProtKB-KW"/>
</dbReference>
<dbReference type="PANTHER" id="PTHR35561:SF1">
    <property type="entry name" value="RNA 2',3'-CYCLIC PHOSPHODIESTERASE"/>
    <property type="match status" value="1"/>
</dbReference>
<feature type="active site" description="Proton donor" evidence="2">
    <location>
        <position position="57"/>
    </location>
</feature>
<keyword evidence="3" id="KW-0436">Ligase</keyword>
<dbReference type="NCBIfam" id="TIGR02258">
    <property type="entry name" value="2_5_ligase"/>
    <property type="match status" value="1"/>
</dbReference>
<evidence type="ECO:0000256" key="2">
    <source>
        <dbReference type="HAMAP-Rule" id="MF_01940"/>
    </source>
</evidence>
<keyword evidence="4" id="KW-1185">Reference proteome</keyword>
<dbReference type="InterPro" id="IPR009097">
    <property type="entry name" value="Cyclic_Pdiesterase"/>
</dbReference>
<dbReference type="Proteomes" id="UP000216947">
    <property type="component" value="Unassembled WGS sequence"/>
</dbReference>
<dbReference type="SUPFAM" id="SSF55144">
    <property type="entry name" value="LigT-like"/>
    <property type="match status" value="1"/>
</dbReference>
<dbReference type="InterPro" id="IPR004175">
    <property type="entry name" value="RNA_CPDase"/>
</dbReference>
<dbReference type="GO" id="GO:0004113">
    <property type="term" value="F:2',3'-cyclic-nucleotide 3'-phosphodiesterase activity"/>
    <property type="evidence" value="ECO:0007669"/>
    <property type="project" value="InterPro"/>
</dbReference>
<feature type="short sequence motif" description="HXTX 2" evidence="2">
    <location>
        <begin position="139"/>
        <end position="142"/>
    </location>
</feature>
<dbReference type="EC" id="3.1.4.58" evidence="2"/>
<organism evidence="3 4">
    <name type="scientific">Bordetella genomosp. 7</name>
    <dbReference type="NCBI Taxonomy" id="1416805"/>
    <lineage>
        <taxon>Bacteria</taxon>
        <taxon>Pseudomonadati</taxon>
        <taxon>Pseudomonadota</taxon>
        <taxon>Betaproteobacteria</taxon>
        <taxon>Burkholderiales</taxon>
        <taxon>Alcaligenaceae</taxon>
        <taxon>Bordetella</taxon>
    </lineage>
</organism>
<evidence type="ECO:0000313" key="4">
    <source>
        <dbReference type="Proteomes" id="UP000216947"/>
    </source>
</evidence>
<evidence type="ECO:0000313" key="3">
    <source>
        <dbReference type="EMBL" id="OZI16321.1"/>
    </source>
</evidence>
<dbReference type="Pfam" id="PF13563">
    <property type="entry name" value="2_5_RNA_ligase2"/>
    <property type="match status" value="1"/>
</dbReference>
<proteinExistence type="inferred from homology"/>
<dbReference type="HAMAP" id="MF_01940">
    <property type="entry name" value="RNA_CPDase"/>
    <property type="match status" value="1"/>
</dbReference>
<accession>A0A261QUD7</accession>
<dbReference type="GO" id="GO:0008664">
    <property type="term" value="F:RNA 2',3'-cyclic 3'-phosphodiesterase activity"/>
    <property type="evidence" value="ECO:0007669"/>
    <property type="project" value="UniProtKB-EC"/>
</dbReference>
<comment type="similarity">
    <text evidence="2">Belongs to the 2H phosphoesterase superfamily. ThpR family.</text>
</comment>
<sequence length="188" mass="20397">MPASFNTAVPDAATAPGRARLFFALWPGPGLAATLAGWAAQARAACGGRAMRPDTLHLTLAFLGAVDADRVPDLVAQTLNQPALPGRITLDRYGVFRRQGIVWAGPADPQAALQNTYDRLWDWLQPMGWRRPAQAFRPHVTLLRRASQLDNLPPAPPPANWAYDGYVLVQSRPQNGVANYQVLARSPG</sequence>
<evidence type="ECO:0000256" key="1">
    <source>
        <dbReference type="ARBA" id="ARBA00022801"/>
    </source>
</evidence>
<gene>
    <name evidence="3" type="ORF">CAL19_16655</name>
</gene>
<keyword evidence="1 2" id="KW-0378">Hydrolase</keyword>
<dbReference type="AlphaFoldDB" id="A0A261QUD7"/>
<comment type="catalytic activity">
    <reaction evidence="2">
        <text>a 3'-end 2',3'-cyclophospho-ribonucleotide-RNA + H2O = a 3'-end 2'-phospho-ribonucleotide-RNA + H(+)</text>
        <dbReference type="Rhea" id="RHEA:11828"/>
        <dbReference type="Rhea" id="RHEA-COMP:10464"/>
        <dbReference type="Rhea" id="RHEA-COMP:17353"/>
        <dbReference type="ChEBI" id="CHEBI:15377"/>
        <dbReference type="ChEBI" id="CHEBI:15378"/>
        <dbReference type="ChEBI" id="CHEBI:83064"/>
        <dbReference type="ChEBI" id="CHEBI:173113"/>
        <dbReference type="EC" id="3.1.4.58"/>
    </reaction>
</comment>
<reference evidence="4" key="1">
    <citation type="submission" date="2017-05" db="EMBL/GenBank/DDBJ databases">
        <title>Complete and WGS of Bordetella genogroups.</title>
        <authorList>
            <person name="Spilker T."/>
            <person name="Lipuma J."/>
        </authorList>
    </citation>
    <scope>NUCLEOTIDE SEQUENCE [LARGE SCALE GENOMIC DNA]</scope>
    <source>
        <strain evidence="4">AU18089</strain>
    </source>
</reference>
<feature type="short sequence motif" description="HXTX 1" evidence="2">
    <location>
        <begin position="57"/>
        <end position="60"/>
    </location>
</feature>
<feature type="active site" description="Proton acceptor" evidence="2">
    <location>
        <position position="139"/>
    </location>
</feature>
<protein>
    <recommendedName>
        <fullName evidence="2">RNA 2',3'-cyclic phosphodiesterase</fullName>
        <shortName evidence="2">RNA 2',3'-CPDase</shortName>
        <ecNumber evidence="2">3.1.4.58</ecNumber>
    </recommendedName>
</protein>